<organism evidence="1 2">
    <name type="scientific">Favolaschia claudopus</name>
    <dbReference type="NCBI Taxonomy" id="2862362"/>
    <lineage>
        <taxon>Eukaryota</taxon>
        <taxon>Fungi</taxon>
        <taxon>Dikarya</taxon>
        <taxon>Basidiomycota</taxon>
        <taxon>Agaricomycotina</taxon>
        <taxon>Agaricomycetes</taxon>
        <taxon>Agaricomycetidae</taxon>
        <taxon>Agaricales</taxon>
        <taxon>Marasmiineae</taxon>
        <taxon>Mycenaceae</taxon>
        <taxon>Favolaschia</taxon>
    </lineage>
</organism>
<reference evidence="1 2" key="1">
    <citation type="journal article" date="2024" name="J Genomics">
        <title>Draft genome sequencing and assembly of Favolaschia claudopus CIRM-BRFM 2984 isolated from oak limbs.</title>
        <authorList>
            <person name="Navarro D."/>
            <person name="Drula E."/>
            <person name="Chaduli D."/>
            <person name="Cazenave R."/>
            <person name="Ahrendt S."/>
            <person name="Wang J."/>
            <person name="Lipzen A."/>
            <person name="Daum C."/>
            <person name="Barry K."/>
            <person name="Grigoriev I.V."/>
            <person name="Favel A."/>
            <person name="Rosso M.N."/>
            <person name="Martin F."/>
        </authorList>
    </citation>
    <scope>NUCLEOTIDE SEQUENCE [LARGE SCALE GENOMIC DNA]</scope>
    <source>
        <strain evidence="1 2">CIRM-BRFM 2984</strain>
    </source>
</reference>
<proteinExistence type="predicted"/>
<dbReference type="EMBL" id="JAWWNJ010000005">
    <property type="protein sequence ID" value="KAK7056154.1"/>
    <property type="molecule type" value="Genomic_DNA"/>
</dbReference>
<name>A0AAW0DZC6_9AGAR</name>
<dbReference type="AlphaFoldDB" id="A0AAW0DZC6"/>
<dbReference type="Proteomes" id="UP001362999">
    <property type="component" value="Unassembled WGS sequence"/>
</dbReference>
<protein>
    <submittedName>
        <fullName evidence="1">Uncharacterized protein</fullName>
    </submittedName>
</protein>
<keyword evidence="2" id="KW-1185">Reference proteome</keyword>
<gene>
    <name evidence="1" type="ORF">R3P38DRAFT_2761272</name>
</gene>
<accession>A0AAW0DZC6</accession>
<evidence type="ECO:0000313" key="1">
    <source>
        <dbReference type="EMBL" id="KAK7056154.1"/>
    </source>
</evidence>
<evidence type="ECO:0000313" key="2">
    <source>
        <dbReference type="Proteomes" id="UP001362999"/>
    </source>
</evidence>
<sequence length="294" mass="32725">MDILIWNCSIRKFIHTSREFESPKDFRARLKASVSLSGGSSAVPYPYTAVFEPYRTVRLVWCPEPEDASKEQGLEPLTEETQVFDGLTLTSVPPPHHPGPLARNRFQTRDCCKQTRMTPIRPDVVKPALASTSKALAPGFPARESLSFMQTSRLSILPVRPVVLSLAVVGKSGMIAKFRGILLMTTLVAHCEARISVCPIKIYPVEVYKTPRSELSSDSILKRLHQRTQSTAIQRPTREALEPCTLLSVIMVAQSTLKSHAEEVDFDEVFGKHRASRCNNAIKYMPSSCDALSL</sequence>
<comment type="caution">
    <text evidence="1">The sequence shown here is derived from an EMBL/GenBank/DDBJ whole genome shotgun (WGS) entry which is preliminary data.</text>
</comment>